<feature type="region of interest" description="Disordered" evidence="1">
    <location>
        <begin position="64"/>
        <end position="103"/>
    </location>
</feature>
<feature type="non-terminal residue" evidence="2">
    <location>
        <position position="1"/>
    </location>
</feature>
<protein>
    <submittedName>
        <fullName evidence="2">Uncharacterized protein</fullName>
    </submittedName>
</protein>
<reference evidence="2" key="1">
    <citation type="submission" date="2020-04" db="EMBL/GenBank/DDBJ databases">
        <authorList>
            <person name="Alioto T."/>
            <person name="Alioto T."/>
            <person name="Gomez Garrido J."/>
        </authorList>
    </citation>
    <scope>NUCLEOTIDE SEQUENCE</scope>
    <source>
        <strain evidence="2">A484AB</strain>
    </source>
</reference>
<feature type="compositionally biased region" description="Basic and acidic residues" evidence="1">
    <location>
        <begin position="78"/>
        <end position="95"/>
    </location>
</feature>
<dbReference type="EMBL" id="CACRXK020031961">
    <property type="protein sequence ID" value="CAB4043284.1"/>
    <property type="molecule type" value="Genomic_DNA"/>
</dbReference>
<organism evidence="2 3">
    <name type="scientific">Paramuricea clavata</name>
    <name type="common">Red gorgonian</name>
    <name type="synonym">Violescent sea-whip</name>
    <dbReference type="NCBI Taxonomy" id="317549"/>
    <lineage>
        <taxon>Eukaryota</taxon>
        <taxon>Metazoa</taxon>
        <taxon>Cnidaria</taxon>
        <taxon>Anthozoa</taxon>
        <taxon>Octocorallia</taxon>
        <taxon>Malacalcyonacea</taxon>
        <taxon>Plexauridae</taxon>
        <taxon>Paramuricea</taxon>
    </lineage>
</organism>
<sequence length="103" mass="11601">VVVDNPITLRVLQEGCCKAFLEIVGDIEDVMQDYDIAIIDGKSQLTCDDEIPQRRRTFGFYWKKKGIDSGNSTTQTSDSHESEQHESHNSQEHVQSDGIGETE</sequence>
<keyword evidence="3" id="KW-1185">Reference proteome</keyword>
<name>A0A6S7KK96_PARCT</name>
<gene>
    <name evidence="2" type="ORF">PACLA_8A064108</name>
</gene>
<feature type="non-terminal residue" evidence="2">
    <location>
        <position position="103"/>
    </location>
</feature>
<evidence type="ECO:0000256" key="1">
    <source>
        <dbReference type="SAM" id="MobiDB-lite"/>
    </source>
</evidence>
<dbReference type="Proteomes" id="UP001152795">
    <property type="component" value="Unassembled WGS sequence"/>
</dbReference>
<evidence type="ECO:0000313" key="3">
    <source>
        <dbReference type="Proteomes" id="UP001152795"/>
    </source>
</evidence>
<comment type="caution">
    <text evidence="2">The sequence shown here is derived from an EMBL/GenBank/DDBJ whole genome shotgun (WGS) entry which is preliminary data.</text>
</comment>
<proteinExistence type="predicted"/>
<dbReference type="AlphaFoldDB" id="A0A6S7KK96"/>
<accession>A0A6S7KK96</accession>
<evidence type="ECO:0000313" key="2">
    <source>
        <dbReference type="EMBL" id="CAB4043284.1"/>
    </source>
</evidence>